<feature type="transmembrane region" description="Helical" evidence="1">
    <location>
        <begin position="102"/>
        <end position="125"/>
    </location>
</feature>
<feature type="transmembrane region" description="Helical" evidence="1">
    <location>
        <begin position="306"/>
        <end position="324"/>
    </location>
</feature>
<feature type="transmembrane region" description="Helical" evidence="1">
    <location>
        <begin position="187"/>
        <end position="205"/>
    </location>
</feature>
<protein>
    <submittedName>
        <fullName evidence="2">ABC-2 type transport system permease protein</fullName>
    </submittedName>
</protein>
<feature type="transmembrane region" description="Helical" evidence="1">
    <location>
        <begin position="30"/>
        <end position="49"/>
    </location>
</feature>
<dbReference type="EMBL" id="QLMH01000006">
    <property type="protein sequence ID" value="RAK19489.1"/>
    <property type="molecule type" value="Genomic_DNA"/>
</dbReference>
<dbReference type="Proteomes" id="UP000248555">
    <property type="component" value="Unassembled WGS sequence"/>
</dbReference>
<keyword evidence="1" id="KW-0812">Transmembrane</keyword>
<evidence type="ECO:0000313" key="2">
    <source>
        <dbReference type="EMBL" id="RAK19489.1"/>
    </source>
</evidence>
<feature type="transmembrane region" description="Helical" evidence="1">
    <location>
        <begin position="372"/>
        <end position="394"/>
    </location>
</feature>
<keyword evidence="3" id="KW-1185">Reference proteome</keyword>
<dbReference type="RefSeq" id="WP_111645145.1">
    <property type="nucleotide sequence ID" value="NZ_QLMH01000006.1"/>
</dbReference>
<sequence>MIDGKQLWKQRVIAYFNELKRYLRYMLNDHLLFILLIGIGAGAVIYKQWVNGLPHDFPFAFVVALVLAPFLTHSPVQTLLKEADLVFLLPAEKQLGPYFQRAFLFSLMMQIYTLLIVIAAISPLYIKFSHVPIWFLFIVLLLLKVWNMWMIWKGNYFIEPMMYRLSWGVRLLLNFLFIYFLLAEASIGFTASLFVMMLILLGYFAKATKQKGLKWERLIHQDAKRMMTFYRLANLFTDVPQLKEQVKRRKWLDVFLPLVSYRQENTFLYLYMRTFFRASDYFGLYIRLIIIACLLIYMVPSSYGKSAVLLFFIYATGFQLYTLSRHHRTKMILKLYPLANEQKKITLLRFLFTLLTIQTVILSVFVLLTSHFLVGMLSFISGILFSYLFLFLYAQKKWS</sequence>
<proteinExistence type="predicted"/>
<dbReference type="PIRSF" id="PIRSF037259">
    <property type="entry name" value="EcsB_ABC"/>
    <property type="match status" value="1"/>
</dbReference>
<keyword evidence="1" id="KW-0472">Membrane</keyword>
<feature type="transmembrane region" description="Helical" evidence="1">
    <location>
        <begin position="161"/>
        <end position="181"/>
    </location>
</feature>
<dbReference type="AlphaFoldDB" id="A0A327YML2"/>
<keyword evidence="1" id="KW-1133">Transmembrane helix</keyword>
<dbReference type="OrthoDB" id="2447941at2"/>
<feature type="transmembrane region" description="Helical" evidence="1">
    <location>
        <begin position="281"/>
        <end position="300"/>
    </location>
</feature>
<dbReference type="InterPro" id="IPR010288">
    <property type="entry name" value="EcsB_ABC"/>
</dbReference>
<gene>
    <name evidence="2" type="ORF">B0I26_106113</name>
</gene>
<organism evidence="2 3">
    <name type="scientific">Paranoxybacillus vitaminiphilus</name>
    <dbReference type="NCBI Taxonomy" id="581036"/>
    <lineage>
        <taxon>Bacteria</taxon>
        <taxon>Bacillati</taxon>
        <taxon>Bacillota</taxon>
        <taxon>Bacilli</taxon>
        <taxon>Bacillales</taxon>
        <taxon>Anoxybacillaceae</taxon>
        <taxon>Paranoxybacillus</taxon>
    </lineage>
</organism>
<dbReference type="GO" id="GO:0016020">
    <property type="term" value="C:membrane"/>
    <property type="evidence" value="ECO:0007669"/>
    <property type="project" value="InterPro"/>
</dbReference>
<feature type="transmembrane region" description="Helical" evidence="1">
    <location>
        <begin position="55"/>
        <end position="72"/>
    </location>
</feature>
<name>A0A327YML2_9BACL</name>
<evidence type="ECO:0000313" key="3">
    <source>
        <dbReference type="Proteomes" id="UP000248555"/>
    </source>
</evidence>
<feature type="transmembrane region" description="Helical" evidence="1">
    <location>
        <begin position="131"/>
        <end position="149"/>
    </location>
</feature>
<comment type="caution">
    <text evidence="2">The sequence shown here is derived from an EMBL/GenBank/DDBJ whole genome shotgun (WGS) entry which is preliminary data.</text>
</comment>
<reference evidence="2 3" key="1">
    <citation type="submission" date="2018-06" db="EMBL/GenBank/DDBJ databases">
        <title>Genomic Encyclopedia of Type Strains, Phase III (KMG-III): the genomes of soil and plant-associated and newly described type strains.</title>
        <authorList>
            <person name="Whitman W."/>
        </authorList>
    </citation>
    <scope>NUCLEOTIDE SEQUENCE [LARGE SCALE GENOMIC DNA]</scope>
    <source>
        <strain evidence="2 3">CGMCC 1.8979</strain>
    </source>
</reference>
<dbReference type="Pfam" id="PF05975">
    <property type="entry name" value="EcsB"/>
    <property type="match status" value="1"/>
</dbReference>
<feature type="transmembrane region" description="Helical" evidence="1">
    <location>
        <begin position="345"/>
        <end position="366"/>
    </location>
</feature>
<evidence type="ECO:0000256" key="1">
    <source>
        <dbReference type="SAM" id="Phobius"/>
    </source>
</evidence>
<accession>A0A327YML2</accession>